<protein>
    <submittedName>
        <fullName evidence="4">VM domain-containing protein</fullName>
    </submittedName>
</protein>
<organism evidence="3 4">
    <name type="scientific">Parastrongyloides trichosuri</name>
    <name type="common">Possum-specific nematode worm</name>
    <dbReference type="NCBI Taxonomy" id="131310"/>
    <lineage>
        <taxon>Eukaryota</taxon>
        <taxon>Metazoa</taxon>
        <taxon>Ecdysozoa</taxon>
        <taxon>Nematoda</taxon>
        <taxon>Chromadorea</taxon>
        <taxon>Rhabditida</taxon>
        <taxon>Tylenchina</taxon>
        <taxon>Panagrolaimomorpha</taxon>
        <taxon>Strongyloidoidea</taxon>
        <taxon>Strongyloididae</taxon>
        <taxon>Parastrongyloides</taxon>
    </lineage>
</organism>
<dbReference type="STRING" id="131310.A0A0N4ZA60"/>
<dbReference type="WBParaSite" id="PTRK_0000426700.1">
    <property type="protein sequence ID" value="PTRK_0000426700.1"/>
    <property type="gene ID" value="PTRK_0000426700"/>
</dbReference>
<sequence length="272" mass="29384">MVYFNLAIPLLAAASSVNGFLWGSGCCSYGYYPQQSYSYAYQPPTISYMRVPIYAKITNLPSYPQPIQQYASPYASPSYSQPQQYGSSYQSVDMSTLYVQPGVNPSTLTNVILYDKPTNNYVTAPRAHPIGPVTQTPTGSYDPYTNYETKSVISTGSTEVGTYQPQTGSSYSPPTHGGPEPAGTYNPGTEGPVPYNPATEPPYNPVTEAPYNPVTHAPYNPVTESPYNPVTQAPSSYTSKPYNPPSNPSPYTGTEVTPGGAPGINEPYKKKI</sequence>
<dbReference type="Proteomes" id="UP000038045">
    <property type="component" value="Unplaced"/>
</dbReference>
<evidence type="ECO:0000256" key="2">
    <source>
        <dbReference type="SAM" id="SignalP"/>
    </source>
</evidence>
<reference evidence="4" key="1">
    <citation type="submission" date="2017-02" db="UniProtKB">
        <authorList>
            <consortium name="WormBaseParasite"/>
        </authorList>
    </citation>
    <scope>IDENTIFICATION</scope>
</reference>
<keyword evidence="3" id="KW-1185">Reference proteome</keyword>
<feature type="signal peptide" evidence="2">
    <location>
        <begin position="1"/>
        <end position="19"/>
    </location>
</feature>
<feature type="region of interest" description="Disordered" evidence="1">
    <location>
        <begin position="125"/>
        <end position="272"/>
    </location>
</feature>
<accession>A0A0N4ZA60</accession>
<feature type="compositionally biased region" description="Polar residues" evidence="1">
    <location>
        <begin position="222"/>
        <end position="233"/>
    </location>
</feature>
<dbReference type="AlphaFoldDB" id="A0A0N4ZA60"/>
<evidence type="ECO:0000313" key="3">
    <source>
        <dbReference type="Proteomes" id="UP000038045"/>
    </source>
</evidence>
<proteinExistence type="predicted"/>
<evidence type="ECO:0000313" key="4">
    <source>
        <dbReference type="WBParaSite" id="PTRK_0000426700.1"/>
    </source>
</evidence>
<evidence type="ECO:0000256" key="1">
    <source>
        <dbReference type="SAM" id="MobiDB-lite"/>
    </source>
</evidence>
<name>A0A0N4ZA60_PARTI</name>
<keyword evidence="2" id="KW-0732">Signal</keyword>
<feature type="chain" id="PRO_5005891484" evidence="2">
    <location>
        <begin position="20"/>
        <end position="272"/>
    </location>
</feature>
<feature type="compositionally biased region" description="Polar residues" evidence="1">
    <location>
        <begin position="146"/>
        <end position="173"/>
    </location>
</feature>